<sequence length="122" mass="13882">EPASPLPQEQEPKKGTNPTIDPTKIVIKDEARRERGKKKRKEKRAVFFASSPSFWRAKQTGAPGSMKYGLNIWDGPAPPSPTTAGPAWPFLFYFILRPASEIPKSRRRESIQHTGCRVKRFY</sequence>
<feature type="non-terminal residue" evidence="2">
    <location>
        <position position="1"/>
    </location>
</feature>
<keyword evidence="3" id="KW-1185">Reference proteome</keyword>
<accession>D4D1A2</accession>
<dbReference type="GeneID" id="9580474"/>
<protein>
    <submittedName>
        <fullName evidence="2">Uncharacterized protein</fullName>
    </submittedName>
</protein>
<evidence type="ECO:0000256" key="1">
    <source>
        <dbReference type="SAM" id="MobiDB-lite"/>
    </source>
</evidence>
<dbReference type="KEGG" id="tve:TRV_00850"/>
<organism evidence="2 3">
    <name type="scientific">Trichophyton verrucosum (strain HKI 0517)</name>
    <dbReference type="NCBI Taxonomy" id="663202"/>
    <lineage>
        <taxon>Eukaryota</taxon>
        <taxon>Fungi</taxon>
        <taxon>Dikarya</taxon>
        <taxon>Ascomycota</taxon>
        <taxon>Pezizomycotina</taxon>
        <taxon>Eurotiomycetes</taxon>
        <taxon>Eurotiomycetidae</taxon>
        <taxon>Onygenales</taxon>
        <taxon>Arthrodermataceae</taxon>
        <taxon>Trichophyton</taxon>
    </lineage>
</organism>
<evidence type="ECO:0000313" key="2">
    <source>
        <dbReference type="EMBL" id="EFE44320.1"/>
    </source>
</evidence>
<feature type="region of interest" description="Disordered" evidence="1">
    <location>
        <begin position="1"/>
        <end position="43"/>
    </location>
</feature>
<proteinExistence type="predicted"/>
<name>D4D1A2_TRIVH</name>
<evidence type="ECO:0000313" key="3">
    <source>
        <dbReference type="Proteomes" id="UP000008383"/>
    </source>
</evidence>
<reference evidence="3" key="1">
    <citation type="journal article" date="2011" name="Genome Biol.">
        <title>Comparative and functional genomics provide insights into the pathogenicity of dermatophytic fungi.</title>
        <authorList>
            <person name="Burmester A."/>
            <person name="Shelest E."/>
            <person name="Gloeckner G."/>
            <person name="Heddergott C."/>
            <person name="Schindler S."/>
            <person name="Staib P."/>
            <person name="Heidel A."/>
            <person name="Felder M."/>
            <person name="Petzold A."/>
            <person name="Szafranski K."/>
            <person name="Feuermann M."/>
            <person name="Pedruzzi I."/>
            <person name="Priebe S."/>
            <person name="Groth M."/>
            <person name="Winkler R."/>
            <person name="Li W."/>
            <person name="Kniemeyer O."/>
            <person name="Schroeckh V."/>
            <person name="Hertweck C."/>
            <person name="Hube B."/>
            <person name="White T.C."/>
            <person name="Platzer M."/>
            <person name="Guthke R."/>
            <person name="Heitman J."/>
            <person name="Woestemeyer J."/>
            <person name="Zipfel P.F."/>
            <person name="Monod M."/>
            <person name="Brakhage A.A."/>
        </authorList>
    </citation>
    <scope>NUCLEOTIDE SEQUENCE [LARGE SCALE GENOMIC DNA]</scope>
    <source>
        <strain evidence="3">HKI 0517</strain>
    </source>
</reference>
<feature type="compositionally biased region" description="Basic residues" evidence="1">
    <location>
        <begin position="34"/>
        <end position="43"/>
    </location>
</feature>
<dbReference type="RefSeq" id="XP_003024931.1">
    <property type="nucleotide sequence ID" value="XM_003024885.1"/>
</dbReference>
<dbReference type="Proteomes" id="UP000008383">
    <property type="component" value="Unassembled WGS sequence"/>
</dbReference>
<comment type="caution">
    <text evidence="2">The sequence shown here is derived from an EMBL/GenBank/DDBJ whole genome shotgun (WGS) entry which is preliminary data.</text>
</comment>
<dbReference type="AlphaFoldDB" id="D4D1A2"/>
<dbReference type="HOGENOM" id="CLU_2032265_0_0_1"/>
<dbReference type="EMBL" id="ACYE01000052">
    <property type="protein sequence ID" value="EFE44320.1"/>
    <property type="molecule type" value="Genomic_DNA"/>
</dbReference>
<gene>
    <name evidence="2" type="ORF">TRV_00850</name>
</gene>